<accession>A0ACC2NFR5</accession>
<keyword evidence="2" id="KW-1185">Reference proteome</keyword>
<reference evidence="1" key="1">
    <citation type="submission" date="2023-04" db="EMBL/GenBank/DDBJ databases">
        <title>A chromosome-level genome assembly of the parasitoid wasp Eretmocerus hayati.</title>
        <authorList>
            <person name="Zhong Y."/>
            <person name="Liu S."/>
            <person name="Liu Y."/>
        </authorList>
    </citation>
    <scope>NUCLEOTIDE SEQUENCE</scope>
    <source>
        <strain evidence="1">ZJU_SS_LIU_2023</strain>
    </source>
</reference>
<sequence length="731" mass="83745">MNEQFRFILLTNAGWITVYVMIRVSHEMLTFDEVIVEYYRGLPRITLPLPSRPQKCMFTLKPITQTVGDFLDMLKLEDPAVVEASVTTPAGIKMGATNRIETLLMDDFHLVINDKVYPVSPPPPIEAPKENLRQLRDLQALISQLYDTFNAREYHAELEREVMLHLEEVKVELEPLEQMRVELEEAGARRSHLATYVALGMMSFQFGFLARLVFWEYSWDVMEPITYFVTYATAMGCYMYFIATRQEYTLPDVFHREHLIGFHKKAKKKGFDLDRYNMLKDEAYELETMLRIIRAQRFDEVMSISLQKLKKRSPPPPDSDIKPTKKSGRFNGLSEDEVKKNTLKDILEPDLDLVFVGINPSLMAAHTGRYYAGPGNHFYKLLYASELISDPITYEKDDQLLQYKIGLTNIVARATRSSADLSKAEIKKGAMVVHEKLKRFKPKIAIFNGKCIYEEFGDYYDKTSFRFGLQPQKVADTCLWVVPSSSARCANFPRMEDKLHFYTSLKKYLAFLKGEIDKVDPEEFRFEGRCKQAVPSTSKMWRRKGVSAFASGGKIVNKETINMDTSEENVLAVPHSTEFILKSPKGSDGEQAHAKPEASEIENETLQKLPKENEDKSDEISSVQSNSPSKPKRALRKRKTMEQDTGTRMKVVQKERAHTIDFVSLIKKQLSDKGKVVSREDEDVDACENGERDYADAKLQPKKALKFSNLASNKSKLGFKVTALKNTHHNS</sequence>
<dbReference type="Proteomes" id="UP001239111">
    <property type="component" value="Chromosome 3"/>
</dbReference>
<gene>
    <name evidence="1" type="ORF">QAD02_000346</name>
</gene>
<comment type="caution">
    <text evidence="1">The sequence shown here is derived from an EMBL/GenBank/DDBJ whole genome shotgun (WGS) entry which is preliminary data.</text>
</comment>
<name>A0ACC2NFR5_9HYME</name>
<organism evidence="1 2">
    <name type="scientific">Eretmocerus hayati</name>
    <dbReference type="NCBI Taxonomy" id="131215"/>
    <lineage>
        <taxon>Eukaryota</taxon>
        <taxon>Metazoa</taxon>
        <taxon>Ecdysozoa</taxon>
        <taxon>Arthropoda</taxon>
        <taxon>Hexapoda</taxon>
        <taxon>Insecta</taxon>
        <taxon>Pterygota</taxon>
        <taxon>Neoptera</taxon>
        <taxon>Endopterygota</taxon>
        <taxon>Hymenoptera</taxon>
        <taxon>Apocrita</taxon>
        <taxon>Proctotrupomorpha</taxon>
        <taxon>Chalcidoidea</taxon>
        <taxon>Aphelinidae</taxon>
        <taxon>Aphelininae</taxon>
        <taxon>Eretmocerus</taxon>
    </lineage>
</organism>
<proteinExistence type="predicted"/>
<evidence type="ECO:0000313" key="2">
    <source>
        <dbReference type="Proteomes" id="UP001239111"/>
    </source>
</evidence>
<protein>
    <submittedName>
        <fullName evidence="1">Uncharacterized protein</fullName>
    </submittedName>
</protein>
<evidence type="ECO:0000313" key="1">
    <source>
        <dbReference type="EMBL" id="KAJ8669087.1"/>
    </source>
</evidence>
<dbReference type="EMBL" id="CM056743">
    <property type="protein sequence ID" value="KAJ8669087.1"/>
    <property type="molecule type" value="Genomic_DNA"/>
</dbReference>